<evidence type="ECO:0000259" key="6">
    <source>
        <dbReference type="Pfam" id="PF00916"/>
    </source>
</evidence>
<feature type="transmembrane region" description="Helical" evidence="5">
    <location>
        <begin position="173"/>
        <end position="196"/>
    </location>
</feature>
<feature type="transmembrane region" description="Helical" evidence="5">
    <location>
        <begin position="284"/>
        <end position="307"/>
    </location>
</feature>
<evidence type="ECO:0000256" key="3">
    <source>
        <dbReference type="ARBA" id="ARBA00022989"/>
    </source>
</evidence>
<evidence type="ECO:0000313" key="8">
    <source>
        <dbReference type="Proteomes" id="UP000053660"/>
    </source>
</evidence>
<dbReference type="EMBL" id="KN549412">
    <property type="protein sequence ID" value="KHJ97700.1"/>
    <property type="molecule type" value="Genomic_DNA"/>
</dbReference>
<dbReference type="AlphaFoldDB" id="A0A0B1TQP8"/>
<comment type="subcellular location">
    <subcellularLocation>
        <location evidence="1">Membrane</location>
        <topology evidence="1">Multi-pass membrane protein</topology>
    </subcellularLocation>
</comment>
<dbReference type="OrthoDB" id="5807933at2759"/>
<evidence type="ECO:0000256" key="1">
    <source>
        <dbReference type="ARBA" id="ARBA00004141"/>
    </source>
</evidence>
<evidence type="ECO:0000256" key="4">
    <source>
        <dbReference type="ARBA" id="ARBA00023136"/>
    </source>
</evidence>
<name>A0A0B1TQP8_OESDE</name>
<gene>
    <name evidence="7" type="ORF">OESDEN_02319</name>
</gene>
<dbReference type="GO" id="GO:0008271">
    <property type="term" value="F:secondary active sulfate transmembrane transporter activity"/>
    <property type="evidence" value="ECO:0007669"/>
    <property type="project" value="InterPro"/>
</dbReference>
<proteinExistence type="predicted"/>
<feature type="transmembrane region" description="Helical" evidence="5">
    <location>
        <begin position="142"/>
        <end position="161"/>
    </location>
</feature>
<protein>
    <submittedName>
        <fullName evidence="7">Inorganic anion transporter, SulP family</fullName>
    </submittedName>
</protein>
<reference evidence="7 8" key="1">
    <citation type="submission" date="2014-03" db="EMBL/GenBank/DDBJ databases">
        <title>Draft genome of the hookworm Oesophagostomum dentatum.</title>
        <authorList>
            <person name="Mitreva M."/>
        </authorList>
    </citation>
    <scope>NUCLEOTIDE SEQUENCE [LARGE SCALE GENOMIC DNA]</scope>
    <source>
        <strain evidence="7 8">OD-Hann</strain>
    </source>
</reference>
<evidence type="ECO:0000313" key="7">
    <source>
        <dbReference type="EMBL" id="KHJ97700.1"/>
    </source>
</evidence>
<feature type="transmembrane region" description="Helical" evidence="5">
    <location>
        <begin position="65"/>
        <end position="84"/>
    </location>
</feature>
<dbReference type="PANTHER" id="PTHR11814">
    <property type="entry name" value="SULFATE TRANSPORTER"/>
    <property type="match status" value="1"/>
</dbReference>
<evidence type="ECO:0000256" key="5">
    <source>
        <dbReference type="SAM" id="Phobius"/>
    </source>
</evidence>
<keyword evidence="3 5" id="KW-1133">Transmembrane helix</keyword>
<dbReference type="InterPro" id="IPR018045">
    <property type="entry name" value="S04_transporter_CS"/>
</dbReference>
<feature type="domain" description="SLC26A/SulP transporter" evidence="6">
    <location>
        <begin position="50"/>
        <end position="357"/>
    </location>
</feature>
<dbReference type="InterPro" id="IPR001902">
    <property type="entry name" value="SLC26A/SulP_fam"/>
</dbReference>
<dbReference type="Pfam" id="PF00916">
    <property type="entry name" value="Sulfate_transp"/>
    <property type="match status" value="1"/>
</dbReference>
<dbReference type="Proteomes" id="UP000053660">
    <property type="component" value="Unassembled WGS sequence"/>
</dbReference>
<sequence>MPHSRGVVAYAKKASRRMRHTLCTPEVTYLYRIPVTQWIQKYRREYIVPDTAAGITMAIYNVPQGMAYSVLASLSPVYGLYASFFPPLLYFLFGTSRHISIGVFSITCLMVGQTRQSILPDYANGTHATEYKGMTGLSPPDVVIVLAFVTGMVQIIMWALHLSFLSAYLSDSVVSGLTFAAALHALIAQVPGILGVKLDHPDTDNFLHIITKIKDIFVAVPRTNLVTLLLSVCTIVFLLIFKKLVEPTFRRWRIPLPSELIAVRFAVLRLPAPKLPRFELVPDLINHGASIAIVAYVVTLSMGKLFARKHKYQINNDQEMLALGIVGVVSSFFSVFPTSTSLSRSLVNEASGARTQVLLHILLNSFIYHKLIVCPLCSL</sequence>
<accession>A0A0B1TQP8</accession>
<feature type="transmembrane region" description="Helical" evidence="5">
    <location>
        <begin position="216"/>
        <end position="241"/>
    </location>
</feature>
<organism evidence="7 8">
    <name type="scientific">Oesophagostomum dentatum</name>
    <name type="common">Nodular worm</name>
    <dbReference type="NCBI Taxonomy" id="61180"/>
    <lineage>
        <taxon>Eukaryota</taxon>
        <taxon>Metazoa</taxon>
        <taxon>Ecdysozoa</taxon>
        <taxon>Nematoda</taxon>
        <taxon>Chromadorea</taxon>
        <taxon>Rhabditida</taxon>
        <taxon>Rhabditina</taxon>
        <taxon>Rhabditomorpha</taxon>
        <taxon>Strongyloidea</taxon>
        <taxon>Strongylidae</taxon>
        <taxon>Oesophagostomum</taxon>
    </lineage>
</organism>
<keyword evidence="4 5" id="KW-0472">Membrane</keyword>
<dbReference type="PROSITE" id="PS01130">
    <property type="entry name" value="SLC26A"/>
    <property type="match status" value="1"/>
</dbReference>
<dbReference type="InterPro" id="IPR011547">
    <property type="entry name" value="SLC26A/SulP_dom"/>
</dbReference>
<feature type="transmembrane region" description="Helical" evidence="5">
    <location>
        <begin position="319"/>
        <end position="337"/>
    </location>
</feature>
<evidence type="ECO:0000256" key="2">
    <source>
        <dbReference type="ARBA" id="ARBA00022692"/>
    </source>
</evidence>
<dbReference type="GO" id="GO:0016020">
    <property type="term" value="C:membrane"/>
    <property type="evidence" value="ECO:0007669"/>
    <property type="project" value="UniProtKB-SubCell"/>
</dbReference>
<keyword evidence="2 5" id="KW-0812">Transmembrane</keyword>
<keyword evidence="8" id="KW-1185">Reference proteome</keyword>